<proteinExistence type="predicted"/>
<keyword evidence="2" id="KW-1185">Reference proteome</keyword>
<protein>
    <submittedName>
        <fullName evidence="1">Uncharacterized protein</fullName>
    </submittedName>
</protein>
<reference evidence="2" key="1">
    <citation type="submission" date="2016-11" db="EMBL/GenBank/DDBJ databases">
        <authorList>
            <person name="Varghese N."/>
            <person name="Submissions S."/>
        </authorList>
    </citation>
    <scope>NUCLEOTIDE SEQUENCE [LARGE SCALE GENOMIC DNA]</scope>
    <source>
        <strain evidence="2">GAS401</strain>
    </source>
</reference>
<dbReference type="EMBL" id="LT670849">
    <property type="protein sequence ID" value="SHN74809.1"/>
    <property type="molecule type" value="Genomic_DNA"/>
</dbReference>
<evidence type="ECO:0000313" key="2">
    <source>
        <dbReference type="Proteomes" id="UP000184096"/>
    </source>
</evidence>
<dbReference type="Proteomes" id="UP000184096">
    <property type="component" value="Chromosome I"/>
</dbReference>
<evidence type="ECO:0000313" key="1">
    <source>
        <dbReference type="EMBL" id="SHN74809.1"/>
    </source>
</evidence>
<dbReference type="RefSeq" id="WP_156898520.1">
    <property type="nucleotide sequence ID" value="NZ_LT670849.1"/>
</dbReference>
<name>A0A1M7TVP9_9BRAD</name>
<sequence length="58" mass="6776">MPIYRAYLIDKDDRVDSFRPVEADDDEEALEAARRLVDGHDVEVWLLDRMVGRMSKPV</sequence>
<dbReference type="AlphaFoldDB" id="A0A1M7TVP9"/>
<gene>
    <name evidence="1" type="ORF">SAMN05444170_2807</name>
</gene>
<organism evidence="1 2">
    <name type="scientific">Bradyrhizobium erythrophlei</name>
    <dbReference type="NCBI Taxonomy" id="1437360"/>
    <lineage>
        <taxon>Bacteria</taxon>
        <taxon>Pseudomonadati</taxon>
        <taxon>Pseudomonadota</taxon>
        <taxon>Alphaproteobacteria</taxon>
        <taxon>Hyphomicrobiales</taxon>
        <taxon>Nitrobacteraceae</taxon>
        <taxon>Bradyrhizobium</taxon>
    </lineage>
</organism>
<accession>A0A1M7TVP9</accession>